<comment type="caution">
    <text evidence="12">The sequence shown here is derived from an EMBL/GenBank/DDBJ whole genome shotgun (WGS) entry which is preliminary data.</text>
</comment>
<dbReference type="PROSITE" id="PS50089">
    <property type="entry name" value="ZF_RING_2"/>
    <property type="match status" value="1"/>
</dbReference>
<keyword evidence="6 10" id="KW-1133">Transmembrane helix</keyword>
<evidence type="ECO:0000256" key="1">
    <source>
        <dbReference type="ARBA" id="ARBA00004370"/>
    </source>
</evidence>
<name>A0ABD2PRD7_9PLAT</name>
<dbReference type="Pfam" id="PF02225">
    <property type="entry name" value="PA"/>
    <property type="match status" value="1"/>
</dbReference>
<dbReference type="InterPro" id="IPR051834">
    <property type="entry name" value="RING_finger_E3_ligase"/>
</dbReference>
<keyword evidence="4 8" id="KW-0863">Zinc-finger</keyword>
<dbReference type="PANTHER" id="PTHR45931:SF20">
    <property type="entry name" value="RING-TYPE E3 UBIQUITIN TRANSFERASE"/>
    <property type="match status" value="1"/>
</dbReference>
<proteinExistence type="predicted"/>
<dbReference type="EMBL" id="JBJKFK010003292">
    <property type="protein sequence ID" value="KAL3310050.1"/>
    <property type="molecule type" value="Genomic_DNA"/>
</dbReference>
<dbReference type="CDD" id="cd16665">
    <property type="entry name" value="RING-H2_RNF13-like"/>
    <property type="match status" value="1"/>
</dbReference>
<organism evidence="12 13">
    <name type="scientific">Cichlidogyrus casuarinus</name>
    <dbReference type="NCBI Taxonomy" id="1844966"/>
    <lineage>
        <taxon>Eukaryota</taxon>
        <taxon>Metazoa</taxon>
        <taxon>Spiralia</taxon>
        <taxon>Lophotrochozoa</taxon>
        <taxon>Platyhelminthes</taxon>
        <taxon>Monogenea</taxon>
        <taxon>Monopisthocotylea</taxon>
        <taxon>Dactylogyridea</taxon>
        <taxon>Ancyrocephalidae</taxon>
        <taxon>Cichlidogyrus</taxon>
    </lineage>
</organism>
<reference evidence="12 13" key="1">
    <citation type="submission" date="2024-11" db="EMBL/GenBank/DDBJ databases">
        <title>Adaptive evolution of stress response genes in parasites aligns with host niche diversity.</title>
        <authorList>
            <person name="Hahn C."/>
            <person name="Resl P."/>
        </authorList>
    </citation>
    <scope>NUCLEOTIDE SEQUENCE [LARGE SCALE GENOMIC DNA]</scope>
    <source>
        <strain evidence="12">EGGRZ-B1_66</strain>
        <tissue evidence="12">Body</tissue>
    </source>
</reference>
<evidence type="ECO:0000256" key="9">
    <source>
        <dbReference type="SAM" id="MobiDB-lite"/>
    </source>
</evidence>
<evidence type="ECO:0000256" key="5">
    <source>
        <dbReference type="ARBA" id="ARBA00022833"/>
    </source>
</evidence>
<evidence type="ECO:0000259" key="11">
    <source>
        <dbReference type="PROSITE" id="PS50089"/>
    </source>
</evidence>
<evidence type="ECO:0000256" key="6">
    <source>
        <dbReference type="ARBA" id="ARBA00022989"/>
    </source>
</evidence>
<evidence type="ECO:0000256" key="10">
    <source>
        <dbReference type="SAM" id="Phobius"/>
    </source>
</evidence>
<feature type="transmembrane region" description="Helical" evidence="10">
    <location>
        <begin position="102"/>
        <end position="126"/>
    </location>
</feature>
<feature type="compositionally biased region" description="Polar residues" evidence="9">
    <location>
        <begin position="260"/>
        <end position="269"/>
    </location>
</feature>
<keyword evidence="5" id="KW-0862">Zinc</keyword>
<dbReference type="SUPFAM" id="SSF57850">
    <property type="entry name" value="RING/U-box"/>
    <property type="match status" value="1"/>
</dbReference>
<evidence type="ECO:0000256" key="4">
    <source>
        <dbReference type="ARBA" id="ARBA00022771"/>
    </source>
</evidence>
<evidence type="ECO:0000256" key="3">
    <source>
        <dbReference type="ARBA" id="ARBA00022723"/>
    </source>
</evidence>
<dbReference type="InterPro" id="IPR001841">
    <property type="entry name" value="Znf_RING"/>
</dbReference>
<gene>
    <name evidence="12" type="primary">RNF13</name>
    <name evidence="12" type="ORF">Ciccas_011390</name>
</gene>
<feature type="compositionally biased region" description="Basic and acidic residues" evidence="9">
    <location>
        <begin position="372"/>
        <end position="384"/>
    </location>
</feature>
<dbReference type="GO" id="GO:0016020">
    <property type="term" value="C:membrane"/>
    <property type="evidence" value="ECO:0007669"/>
    <property type="project" value="UniProtKB-SubCell"/>
</dbReference>
<evidence type="ECO:0000256" key="8">
    <source>
        <dbReference type="PROSITE-ProRule" id="PRU00175"/>
    </source>
</evidence>
<evidence type="ECO:0000313" key="12">
    <source>
        <dbReference type="EMBL" id="KAL3310050.1"/>
    </source>
</evidence>
<accession>A0ABD2PRD7</accession>
<evidence type="ECO:0000256" key="2">
    <source>
        <dbReference type="ARBA" id="ARBA00022692"/>
    </source>
</evidence>
<keyword evidence="3" id="KW-0479">Metal-binding</keyword>
<dbReference type="AlphaFoldDB" id="A0ABD2PRD7"/>
<dbReference type="FunFam" id="3.30.40.10:FF:000388">
    <property type="entry name" value="Putative RING zinc finger domain superfamily protein"/>
    <property type="match status" value="1"/>
</dbReference>
<dbReference type="Gene3D" id="3.50.30.30">
    <property type="match status" value="1"/>
</dbReference>
<evidence type="ECO:0000313" key="13">
    <source>
        <dbReference type="Proteomes" id="UP001626550"/>
    </source>
</evidence>
<feature type="region of interest" description="Disordered" evidence="9">
    <location>
        <begin position="240"/>
        <end position="384"/>
    </location>
</feature>
<feature type="compositionally biased region" description="Basic and acidic residues" evidence="9">
    <location>
        <begin position="331"/>
        <end position="346"/>
    </location>
</feature>
<evidence type="ECO:0000256" key="7">
    <source>
        <dbReference type="ARBA" id="ARBA00023136"/>
    </source>
</evidence>
<keyword evidence="7 10" id="KW-0472">Membrane</keyword>
<keyword evidence="13" id="KW-1185">Reference proteome</keyword>
<dbReference type="Proteomes" id="UP001626550">
    <property type="component" value="Unassembled WGS sequence"/>
</dbReference>
<feature type="domain" description="RING-type" evidence="11">
    <location>
        <begin position="163"/>
        <end position="205"/>
    </location>
</feature>
<dbReference type="Pfam" id="PF13639">
    <property type="entry name" value="zf-RING_2"/>
    <property type="match status" value="1"/>
</dbReference>
<comment type="subcellular location">
    <subcellularLocation>
        <location evidence="1">Membrane</location>
    </subcellularLocation>
</comment>
<dbReference type="InterPro" id="IPR013083">
    <property type="entry name" value="Znf_RING/FYVE/PHD"/>
</dbReference>
<dbReference type="SMART" id="SM00184">
    <property type="entry name" value="RING"/>
    <property type="match status" value="1"/>
</dbReference>
<feature type="compositionally biased region" description="Polar residues" evidence="9">
    <location>
        <begin position="347"/>
        <end position="363"/>
    </location>
</feature>
<dbReference type="InterPro" id="IPR003137">
    <property type="entry name" value="PA_domain"/>
</dbReference>
<sequence length="384" mass="43143">MLTEPLDACEPVKKPILENKYIGLSTRGNCSFDKKVINSQRYFVALIIFDNVDEELVPMSGNSEDVLIPSVLITKQSGNKIRGEWHAVGNLALIKADTSSYLLLYLIPFILFLLLILIALLVFLVYRIVQNYRASRKLALSRSQLRKLKKISFLKGESNYETCAICIEDFVNGEKLRILPCNHAYHCKCIDKWLLKRRRVCPICKHVIRFPGETIDSDIEQDSSRPTDIAAASASVHLNDEPSIPQVAVQQPRRKRRTQHTASHSQPTASMDERLMSDEDSTDCESESALTRRSGPSAVIDRVANRLRSAFQGEPSESAHDNTVRSKPRKRTVEDRMPLVDPDHSGRSSPTESANSNNVTVNENLGFEPEAECAKADDETPKTH</sequence>
<dbReference type="PANTHER" id="PTHR45931">
    <property type="entry name" value="SI:CH211-59O9.10"/>
    <property type="match status" value="1"/>
</dbReference>
<keyword evidence="2 10" id="KW-0812">Transmembrane</keyword>
<dbReference type="Gene3D" id="3.30.40.10">
    <property type="entry name" value="Zinc/RING finger domain, C3HC4 (zinc finger)"/>
    <property type="match status" value="1"/>
</dbReference>
<dbReference type="GO" id="GO:0008270">
    <property type="term" value="F:zinc ion binding"/>
    <property type="evidence" value="ECO:0007669"/>
    <property type="project" value="UniProtKB-KW"/>
</dbReference>
<protein>
    <submittedName>
        <fullName evidence="12">E3 ubiquitin-protein ligase rnf13</fullName>
    </submittedName>
</protein>